<dbReference type="Proteomes" id="UP000196475">
    <property type="component" value="Unassembled WGS sequence"/>
</dbReference>
<comment type="similarity">
    <text evidence="2 10">Belongs to the beta sliding clamp family.</text>
</comment>
<evidence type="ECO:0000256" key="10">
    <source>
        <dbReference type="PIRNR" id="PIRNR000804"/>
    </source>
</evidence>
<evidence type="ECO:0000256" key="4">
    <source>
        <dbReference type="ARBA" id="ARBA00022490"/>
    </source>
</evidence>
<evidence type="ECO:0000259" key="13">
    <source>
        <dbReference type="Pfam" id="PF02768"/>
    </source>
</evidence>
<evidence type="ECO:0000256" key="3">
    <source>
        <dbReference type="ARBA" id="ARBA00021035"/>
    </source>
</evidence>
<evidence type="ECO:0000256" key="2">
    <source>
        <dbReference type="ARBA" id="ARBA00010752"/>
    </source>
</evidence>
<dbReference type="Pfam" id="PF02768">
    <property type="entry name" value="DNA_pol3_beta_3"/>
    <property type="match status" value="1"/>
</dbReference>
<dbReference type="InterPro" id="IPR022634">
    <property type="entry name" value="DNA_polIII_beta_N"/>
</dbReference>
<reference evidence="15" key="1">
    <citation type="submission" date="2016-06" db="EMBL/GenBank/DDBJ databases">
        <authorList>
            <person name="Nascimento L."/>
            <person name="Pereira R.V."/>
            <person name="Martins L.F."/>
            <person name="Quaggio R.B."/>
            <person name="Silva A.M."/>
            <person name="Setubal J.C."/>
        </authorList>
    </citation>
    <scope>NUCLEOTIDE SEQUENCE [LARGE SCALE GENOMIC DNA]</scope>
</reference>
<feature type="domain" description="DNA polymerase III beta sliding clamp central" evidence="12">
    <location>
        <begin position="143"/>
        <end position="256"/>
    </location>
</feature>
<dbReference type="GO" id="GO:0006271">
    <property type="term" value="P:DNA strand elongation involved in DNA replication"/>
    <property type="evidence" value="ECO:0007669"/>
    <property type="project" value="TreeGrafter"/>
</dbReference>
<dbReference type="InterPro" id="IPR022637">
    <property type="entry name" value="DNA_polIII_beta_cen"/>
</dbReference>
<feature type="domain" description="DNA polymerase III beta sliding clamp N-terminal" evidence="11">
    <location>
        <begin position="1"/>
        <end position="131"/>
    </location>
</feature>
<dbReference type="Gene3D" id="3.10.150.10">
    <property type="entry name" value="DNA Polymerase III, subunit A, domain 2"/>
    <property type="match status" value="1"/>
</dbReference>
<dbReference type="GO" id="GO:0008408">
    <property type="term" value="F:3'-5' exonuclease activity"/>
    <property type="evidence" value="ECO:0007669"/>
    <property type="project" value="InterPro"/>
</dbReference>
<evidence type="ECO:0000259" key="11">
    <source>
        <dbReference type="Pfam" id="PF00712"/>
    </source>
</evidence>
<comment type="subcellular location">
    <subcellularLocation>
        <location evidence="1 10">Cytoplasm</location>
    </subcellularLocation>
</comment>
<dbReference type="PIRSF" id="PIRSF000804">
    <property type="entry name" value="DNA_pol_III_b"/>
    <property type="match status" value="1"/>
</dbReference>
<dbReference type="InterPro" id="IPR022635">
    <property type="entry name" value="DNA_polIII_beta_C"/>
</dbReference>
<keyword evidence="9" id="KW-0238">DNA-binding</keyword>
<evidence type="ECO:0000256" key="7">
    <source>
        <dbReference type="ARBA" id="ARBA00022705"/>
    </source>
</evidence>
<evidence type="ECO:0000256" key="8">
    <source>
        <dbReference type="ARBA" id="ARBA00022932"/>
    </source>
</evidence>
<dbReference type="Pfam" id="PF00712">
    <property type="entry name" value="DNA_pol3_beta"/>
    <property type="match status" value="1"/>
</dbReference>
<dbReference type="GO" id="GO:0005737">
    <property type="term" value="C:cytoplasm"/>
    <property type="evidence" value="ECO:0007669"/>
    <property type="project" value="UniProtKB-SubCell"/>
</dbReference>
<dbReference type="SMART" id="SM00480">
    <property type="entry name" value="POL3Bc"/>
    <property type="match status" value="1"/>
</dbReference>
<dbReference type="PANTHER" id="PTHR30478">
    <property type="entry name" value="DNA POLYMERASE III SUBUNIT BETA"/>
    <property type="match status" value="1"/>
</dbReference>
<feature type="domain" description="DNA polymerase III beta sliding clamp C-terminal" evidence="13">
    <location>
        <begin position="259"/>
        <end position="381"/>
    </location>
</feature>
<keyword evidence="5 10" id="KW-0808">Transferase</keyword>
<keyword evidence="7 10" id="KW-0235">DNA replication</keyword>
<dbReference type="SUPFAM" id="SSF55979">
    <property type="entry name" value="DNA clamp"/>
    <property type="match status" value="3"/>
</dbReference>
<dbReference type="Pfam" id="PF02767">
    <property type="entry name" value="DNA_pol3_beta_2"/>
    <property type="match status" value="1"/>
</dbReference>
<evidence type="ECO:0000313" key="14">
    <source>
        <dbReference type="EMBL" id="OUM87584.1"/>
    </source>
</evidence>
<keyword evidence="4 10" id="KW-0963">Cytoplasm</keyword>
<evidence type="ECO:0000256" key="9">
    <source>
        <dbReference type="ARBA" id="ARBA00023125"/>
    </source>
</evidence>
<proteinExistence type="inferred from homology"/>
<comment type="function">
    <text evidence="10">Confers DNA tethering and processivity to DNA polymerases and other proteins. Acts as a clamp, forming a ring around DNA (a reaction catalyzed by the clamp-loading complex) which diffuses in an ATP-independent manner freely and bidirectionally along dsDNA. Initially characterized for its ability to contact the catalytic subunit of DNA polymerase III (Pol III), a complex, multichain enzyme responsible for most of the replicative synthesis in bacteria; Pol III exhibits 3'-5' exonuclease proofreading activity. The beta chain is required for initiation of replication as well as for processivity of DNA replication.</text>
</comment>
<keyword evidence="8 10" id="KW-0239">DNA-directed DNA polymerase</keyword>
<dbReference type="InterPro" id="IPR001001">
    <property type="entry name" value="DNA_polIII_beta"/>
</dbReference>
<name>A0A1Y3PKI9_9BACI</name>
<comment type="caution">
    <text evidence="14">The sequence shown here is derived from an EMBL/GenBank/DDBJ whole genome shotgun (WGS) entry which is preliminary data.</text>
</comment>
<evidence type="ECO:0000256" key="5">
    <source>
        <dbReference type="ARBA" id="ARBA00022679"/>
    </source>
</evidence>
<evidence type="ECO:0000256" key="1">
    <source>
        <dbReference type="ARBA" id="ARBA00004496"/>
    </source>
</evidence>
<sequence length="383" mass="42474">MLITIDRMCFNTAVQQVHHAVNSRTPIPILTGILFIADENGLTLAGSNSDISIQTKIPLRSPAEAEEEEPLLVHRPGKVVLPARYTAEIIRRLDGEKLTIEVSANYTAKITSGKTEVLLNGLDPEEYPALPGFDWENNPSIVLPGNLLKTLIQQTVFAVAESETRPILTGVCWEMHEGRLRLTATNSHRLAKRETPIEVNVPPFEQVIIPGKSLNELLKLIEGEESVEIAFTQNQILAKAENWLFTSRRLEGFYPDTSRIIPQSAKTEVLISNRILHDAINRAYLFAREIKNNVVKCSIQEGQPLVITADSPAVGQVTEEVPILGFSGESAHIAFNARYMLEALRAIDSEDVQLLITGPMSPFILRPEADDSLIQLILPVRTN</sequence>
<organism evidence="14 15">
    <name type="scientific">Bacillus thermozeamaize</name>
    <dbReference type="NCBI Taxonomy" id="230954"/>
    <lineage>
        <taxon>Bacteria</taxon>
        <taxon>Bacillati</taxon>
        <taxon>Bacillota</taxon>
        <taxon>Bacilli</taxon>
        <taxon>Bacillales</taxon>
        <taxon>Bacillaceae</taxon>
        <taxon>Bacillus</taxon>
    </lineage>
</organism>
<dbReference type="CDD" id="cd00140">
    <property type="entry name" value="beta_clamp"/>
    <property type="match status" value="1"/>
</dbReference>
<protein>
    <recommendedName>
        <fullName evidence="3 10">Beta sliding clamp</fullName>
    </recommendedName>
</protein>
<dbReference type="NCBIfam" id="TIGR00663">
    <property type="entry name" value="dnan"/>
    <property type="match status" value="1"/>
</dbReference>
<evidence type="ECO:0000259" key="12">
    <source>
        <dbReference type="Pfam" id="PF02767"/>
    </source>
</evidence>
<keyword evidence="6 10" id="KW-0548">Nucleotidyltransferase</keyword>
<evidence type="ECO:0000256" key="6">
    <source>
        <dbReference type="ARBA" id="ARBA00022695"/>
    </source>
</evidence>
<dbReference type="GO" id="GO:0003887">
    <property type="term" value="F:DNA-directed DNA polymerase activity"/>
    <property type="evidence" value="ECO:0007669"/>
    <property type="project" value="UniProtKB-UniRule"/>
</dbReference>
<dbReference type="AlphaFoldDB" id="A0A1Y3PKI9"/>
<dbReference type="InterPro" id="IPR046938">
    <property type="entry name" value="DNA_clamp_sf"/>
</dbReference>
<comment type="subunit">
    <text evidence="10">Forms a ring-shaped head-to-tail homodimer around DNA.</text>
</comment>
<dbReference type="PANTHER" id="PTHR30478:SF0">
    <property type="entry name" value="BETA SLIDING CLAMP"/>
    <property type="match status" value="1"/>
</dbReference>
<accession>A0A1Y3PKI9</accession>
<evidence type="ECO:0000313" key="15">
    <source>
        <dbReference type="Proteomes" id="UP000196475"/>
    </source>
</evidence>
<dbReference type="GO" id="GO:0003677">
    <property type="term" value="F:DNA binding"/>
    <property type="evidence" value="ECO:0007669"/>
    <property type="project" value="UniProtKB-UniRule"/>
</dbReference>
<dbReference type="GO" id="GO:0009360">
    <property type="term" value="C:DNA polymerase III complex"/>
    <property type="evidence" value="ECO:0007669"/>
    <property type="project" value="InterPro"/>
</dbReference>
<dbReference type="Gene3D" id="3.70.10.10">
    <property type="match status" value="1"/>
</dbReference>
<gene>
    <name evidence="14" type="ORF">BAA01_04735</name>
</gene>
<dbReference type="EMBL" id="LZRT01000072">
    <property type="protein sequence ID" value="OUM87584.1"/>
    <property type="molecule type" value="Genomic_DNA"/>
</dbReference>